<feature type="region of interest" description="Disordered" evidence="1">
    <location>
        <begin position="70"/>
        <end position="99"/>
    </location>
</feature>
<reference evidence="2 3" key="1">
    <citation type="submission" date="2010-04" db="EMBL/GenBank/DDBJ databases">
        <title>The genome of Herbaspirillum seropedicae SmR1, an endophytic, nitrogen-fixing, plant-growth promoting beta-Proteobacteria.</title>
        <authorList>
            <person name="Pedrosa F.O."/>
            <person name="Monteiro R.A."/>
            <person name="Wassem R."/>
            <person name="Cruz L.M."/>
            <person name="Ayub R.A."/>
            <person name="Colauto N.B."/>
            <person name="Fernandez M.A."/>
            <person name="Fungaro M.H.P."/>
            <person name="Grisard E.C."/>
            <person name="Hungria M."/>
            <person name="Madeira H.M.F."/>
            <person name="Nodari R.O."/>
            <person name="Osaku C.A."/>
            <person name="Petzl-Erler M.L."/>
            <person name="Terenzi H."/>
            <person name="Vieira L.G.E."/>
            <person name="Almeida M.I.M."/>
            <person name="Alves L.R."/>
            <person name="Arantes O.M.N."/>
            <person name="Balsanelli E."/>
            <person name="Barcellos F.G."/>
            <person name="Baura V.A."/>
            <person name="Binde D.R."/>
            <person name="Campo R.J."/>
            <person name="Chubatsu L.S."/>
            <person name="Chueire L.M.O."/>
            <person name="Ciferri R.R."/>
            <person name="Correa L.C."/>
            <person name="da Conceicao Silva J.L."/>
            <person name="Dabul A.N.G."/>
            <person name="Dambros B.P."/>
            <person name="Faoro H."/>
            <person name="Favetti A."/>
            <person name="Friedermann G."/>
            <person name="Furlaneto M.C."/>
            <person name="Gasques L.S."/>
            <person name="Gimenes C.C.T."/>
            <person name="Gioppo N.M.R."/>
            <person name="Glienke-Blanco C."/>
            <person name="Godoy L.P."/>
            <person name="Guerra M.P."/>
            <person name="Karp S."/>
            <person name="Kava-Cordeiro V."/>
            <person name="Margarido V.P."/>
            <person name="Mathioni S.M."/>
            <person name="Menck-Soares M.A."/>
            <person name="Murace N.K."/>
            <person name="Nicolas M.F."/>
            <person name="Oliveira C.E.C."/>
            <person name="Pagnan N.A.B."/>
            <person name="Pamphile J.A."/>
            <person name="Patussi E.V."/>
            <person name="Pereira L.F.P."/>
            <person name="Pereira-Ferrari L."/>
            <person name="Pinto F.G.S."/>
            <person name="Precoma C."/>
            <person name="Prioli A.J."/>
            <person name="Prioli S.M.A.P."/>
            <person name="Raittz R.T."/>
            <person name="Ramos H.J.O."/>
            <person name="Ribeiro E.M.S.F."/>
            <person name="Rigo L.U."/>
            <person name="Rocha C.L.M.S.C."/>
            <person name="Rocha S.N."/>
            <person name="Santos K."/>
            <person name="Satori D."/>
            <person name="Silva A.G."/>
            <person name="Simao R.C.G."/>
            <person name="Soares M.A.M."/>
            <person name="Souza E.M."/>
            <person name="Steffens M.B.R."/>
            <person name="Steindel M."/>
            <person name="Tadra-Sfeir M.Z."/>
            <person name="Takahashi E.K."/>
            <person name="Torres R.A."/>
            <person name="Valle J.S."/>
            <person name="Vernal J.I."/>
            <person name="Vilas-Boas L.A."/>
            <person name="Watanabe M.A.E."/>
            <person name="Weiss V.A."/>
            <person name="Yates M.A."/>
            <person name="Souza E.M."/>
        </authorList>
    </citation>
    <scope>NUCLEOTIDE SEQUENCE [LARGE SCALE GENOMIC DNA]</scope>
    <source>
        <strain evidence="2 3">SmR1</strain>
    </source>
</reference>
<keyword evidence="3" id="KW-1185">Reference proteome</keyword>
<organism evidence="2 3">
    <name type="scientific">Herbaspirillum seropedicae (strain SmR1)</name>
    <dbReference type="NCBI Taxonomy" id="757424"/>
    <lineage>
        <taxon>Bacteria</taxon>
        <taxon>Pseudomonadati</taxon>
        <taxon>Pseudomonadota</taxon>
        <taxon>Betaproteobacteria</taxon>
        <taxon>Burkholderiales</taxon>
        <taxon>Oxalobacteraceae</taxon>
        <taxon>Herbaspirillum</taxon>
    </lineage>
</organism>
<dbReference type="KEGG" id="hse:Hsero_3361"/>
<name>D8J259_HERSS</name>
<protein>
    <submittedName>
        <fullName evidence="2">Uncharacterized protein</fullName>
    </submittedName>
</protein>
<dbReference type="EMBL" id="CP002039">
    <property type="protein sequence ID" value="ADJ64842.1"/>
    <property type="molecule type" value="Genomic_DNA"/>
</dbReference>
<evidence type="ECO:0000256" key="1">
    <source>
        <dbReference type="SAM" id="MobiDB-lite"/>
    </source>
</evidence>
<evidence type="ECO:0000313" key="3">
    <source>
        <dbReference type="Proteomes" id="UP000000329"/>
    </source>
</evidence>
<dbReference type="HOGENOM" id="CLU_2034876_0_0_4"/>
<dbReference type="STRING" id="757424.Hsero_3361"/>
<sequence>MASGAQYRASAPMLRCAQAWLRCISALGVFPNTIPGQGLAACGMGNQAARNCAYHTTTGRHLSLESACSRTSWASPDRPQSQSRKGFARGSMSPSAYDWGPTSARIVPLRKSTREYRVWIR</sequence>
<dbReference type="AlphaFoldDB" id="D8J259"/>
<accession>D8J259</accession>
<evidence type="ECO:0000313" key="2">
    <source>
        <dbReference type="EMBL" id="ADJ64842.1"/>
    </source>
</evidence>
<proteinExistence type="predicted"/>
<gene>
    <name evidence="2" type="ordered locus">Hsero_3361</name>
</gene>
<dbReference type="Proteomes" id="UP000000329">
    <property type="component" value="Chromosome"/>
</dbReference>
<feature type="compositionally biased region" description="Polar residues" evidence="1">
    <location>
        <begin position="70"/>
        <end position="84"/>
    </location>
</feature>